<evidence type="ECO:0000313" key="3">
    <source>
        <dbReference type="Proteomes" id="UP000003704"/>
    </source>
</evidence>
<keyword evidence="1" id="KW-0472">Membrane</keyword>
<name>I8T557_9GAMM</name>
<keyword evidence="1" id="KW-1133">Transmembrane helix</keyword>
<dbReference type="EMBL" id="AKGD01000002">
    <property type="protein sequence ID" value="EIT69035.1"/>
    <property type="molecule type" value="Genomic_DNA"/>
</dbReference>
<dbReference type="AlphaFoldDB" id="I8T557"/>
<protein>
    <submittedName>
        <fullName evidence="2">Uncharacterized protein</fullName>
    </submittedName>
</protein>
<accession>I8T557</accession>
<dbReference type="Proteomes" id="UP000003704">
    <property type="component" value="Unassembled WGS sequence"/>
</dbReference>
<feature type="transmembrane region" description="Helical" evidence="1">
    <location>
        <begin position="20"/>
        <end position="40"/>
    </location>
</feature>
<gene>
    <name evidence="2" type="ORF">WQQ_26170</name>
</gene>
<evidence type="ECO:0000256" key="1">
    <source>
        <dbReference type="SAM" id="Phobius"/>
    </source>
</evidence>
<keyword evidence="3" id="KW-1185">Reference proteome</keyword>
<comment type="caution">
    <text evidence="2">The sequence shown here is derived from an EMBL/GenBank/DDBJ whole genome shotgun (WGS) entry which is preliminary data.</text>
</comment>
<organism evidence="2 3">
    <name type="scientific">Hydrocarboniphaga effusa AP103</name>
    <dbReference type="NCBI Taxonomy" id="1172194"/>
    <lineage>
        <taxon>Bacteria</taxon>
        <taxon>Pseudomonadati</taxon>
        <taxon>Pseudomonadota</taxon>
        <taxon>Gammaproteobacteria</taxon>
        <taxon>Nevskiales</taxon>
        <taxon>Nevskiaceae</taxon>
        <taxon>Hydrocarboniphaga</taxon>
    </lineage>
</organism>
<reference evidence="2 3" key="1">
    <citation type="journal article" date="2012" name="J. Bacteriol.">
        <title>Genome Sequence of n-Alkane-Degrading Hydrocarboniphaga effusa Strain AP103T (ATCC BAA-332T).</title>
        <authorList>
            <person name="Chang H.K."/>
            <person name="Zylstra G.J."/>
            <person name="Chae J.C."/>
        </authorList>
    </citation>
    <scope>NUCLEOTIDE SEQUENCE [LARGE SCALE GENOMIC DNA]</scope>
    <source>
        <strain evidence="2 3">AP103</strain>
    </source>
</reference>
<proteinExistence type="predicted"/>
<sequence length="41" mass="4832">MNLRYLDPVTNEPRFKRRFIWAFWGFVAGMAVGILAVEVLF</sequence>
<keyword evidence="1" id="KW-0812">Transmembrane</keyword>
<evidence type="ECO:0000313" key="2">
    <source>
        <dbReference type="EMBL" id="EIT69035.1"/>
    </source>
</evidence>